<organism evidence="3 4">
    <name type="scientific">Diaporthe australafricana</name>
    <dbReference type="NCBI Taxonomy" id="127596"/>
    <lineage>
        <taxon>Eukaryota</taxon>
        <taxon>Fungi</taxon>
        <taxon>Dikarya</taxon>
        <taxon>Ascomycota</taxon>
        <taxon>Pezizomycotina</taxon>
        <taxon>Sordariomycetes</taxon>
        <taxon>Sordariomycetidae</taxon>
        <taxon>Diaporthales</taxon>
        <taxon>Diaporthaceae</taxon>
        <taxon>Diaporthe</taxon>
    </lineage>
</organism>
<evidence type="ECO:0000256" key="1">
    <source>
        <dbReference type="SAM" id="MobiDB-lite"/>
    </source>
</evidence>
<dbReference type="Gene3D" id="3.40.50.360">
    <property type="match status" value="1"/>
</dbReference>
<proteinExistence type="predicted"/>
<dbReference type="Proteomes" id="UP001583177">
    <property type="component" value="Unassembled WGS sequence"/>
</dbReference>
<dbReference type="SUPFAM" id="SSF52218">
    <property type="entry name" value="Flavoproteins"/>
    <property type="match status" value="1"/>
</dbReference>
<feature type="region of interest" description="Disordered" evidence="1">
    <location>
        <begin position="57"/>
        <end position="77"/>
    </location>
</feature>
<dbReference type="InterPro" id="IPR005025">
    <property type="entry name" value="FMN_Rdtase-like_dom"/>
</dbReference>
<protein>
    <recommendedName>
        <fullName evidence="2">NADPH-dependent FMN reductase-like domain-containing protein</fullName>
    </recommendedName>
</protein>
<reference evidence="3 4" key="1">
    <citation type="journal article" date="2024" name="IMA Fungus">
        <title>IMA Genome - F19 : A genome assembly and annotation guide to empower mycologists, including annotated draft genome sequences of Ceratocystis pirilliformis, Diaporthe australafricana, Fusarium ophioides, Paecilomyces lecythidis, and Sporothrix stenoceras.</title>
        <authorList>
            <person name="Aylward J."/>
            <person name="Wilson A.M."/>
            <person name="Visagie C.M."/>
            <person name="Spraker J."/>
            <person name="Barnes I."/>
            <person name="Buitendag C."/>
            <person name="Ceriani C."/>
            <person name="Del Mar Angel L."/>
            <person name="du Plessis D."/>
            <person name="Fuchs T."/>
            <person name="Gasser K."/>
            <person name="Kramer D."/>
            <person name="Li W."/>
            <person name="Munsamy K."/>
            <person name="Piso A."/>
            <person name="Price J.L."/>
            <person name="Sonnekus B."/>
            <person name="Thomas C."/>
            <person name="van der Nest A."/>
            <person name="van Dijk A."/>
            <person name="van Heerden A."/>
            <person name="van Vuuren N."/>
            <person name="Yilmaz N."/>
            <person name="Duong T.A."/>
            <person name="van der Merwe N.A."/>
            <person name="Wingfield M.J."/>
            <person name="Wingfield B.D."/>
        </authorList>
    </citation>
    <scope>NUCLEOTIDE SEQUENCE [LARGE SCALE GENOMIC DNA]</scope>
    <source>
        <strain evidence="3 4">CMW 18300</strain>
    </source>
</reference>
<feature type="domain" description="NADPH-dependent FMN reductase-like" evidence="2">
    <location>
        <begin position="1"/>
        <end position="119"/>
    </location>
</feature>
<evidence type="ECO:0000259" key="2">
    <source>
        <dbReference type="Pfam" id="PF03358"/>
    </source>
</evidence>
<dbReference type="Pfam" id="PF03358">
    <property type="entry name" value="FMN_red"/>
    <property type="match status" value="1"/>
</dbReference>
<sequence>MHILGLCNGSIHGNSEILLKAALQAAVAQDPSIRTSWIHVPSVVIPRNPRPLRDEPDIIPNRSHYFEGGNNDDELGPRAEVDDREAVFEAIMDADAIIIATPVYSHQPAGSLKALQDAVLGPFADTCGQHRIDQRQKAGDSAVNGVVIDSRAIKPRVAGFIAVAGSRAQFPEQWTLAMPSLHQLAYPLHCKVVDMAIFPGFAHAGAVLTDPTAVKRACKVGTNVGSQIGLLFDDAEYLGPEEDGSCSYCHLLKFEFEGNNNRIRCVTCGAAGELQIRPDGNVRPVWEEDSGLSCMTLRGKWQHIDDIAEGLSIERQKLPEVAAEIDRWKAFEVPLVNLPSHESRLISSGKVAGI</sequence>
<dbReference type="InterPro" id="IPR029039">
    <property type="entry name" value="Flavoprotein-like_sf"/>
</dbReference>
<dbReference type="EMBL" id="JAWRVE010000201">
    <property type="protein sequence ID" value="KAL1849403.1"/>
    <property type="molecule type" value="Genomic_DNA"/>
</dbReference>
<comment type="caution">
    <text evidence="3">The sequence shown here is derived from an EMBL/GenBank/DDBJ whole genome shotgun (WGS) entry which is preliminary data.</text>
</comment>
<accession>A0ABR3VZU9</accession>
<name>A0ABR3VZU9_9PEZI</name>
<keyword evidence="4" id="KW-1185">Reference proteome</keyword>
<evidence type="ECO:0000313" key="4">
    <source>
        <dbReference type="Proteomes" id="UP001583177"/>
    </source>
</evidence>
<evidence type="ECO:0000313" key="3">
    <source>
        <dbReference type="EMBL" id="KAL1849403.1"/>
    </source>
</evidence>
<gene>
    <name evidence="3" type="ORF">Daus18300_013285</name>
</gene>